<gene>
    <name evidence="1" type="ORF">CY34DRAFT_534766</name>
</gene>
<accession>A0A0D0BH09</accession>
<reference evidence="1 2" key="1">
    <citation type="submission" date="2014-04" db="EMBL/GenBank/DDBJ databases">
        <authorList>
            <consortium name="DOE Joint Genome Institute"/>
            <person name="Kuo A."/>
            <person name="Ruytinx J."/>
            <person name="Rineau F."/>
            <person name="Colpaert J."/>
            <person name="Kohler A."/>
            <person name="Nagy L.G."/>
            <person name="Floudas D."/>
            <person name="Copeland A."/>
            <person name="Barry K.W."/>
            <person name="Cichocki N."/>
            <person name="Veneault-Fourrey C."/>
            <person name="LaButti K."/>
            <person name="Lindquist E.A."/>
            <person name="Lipzen A."/>
            <person name="Lundell T."/>
            <person name="Morin E."/>
            <person name="Murat C."/>
            <person name="Sun H."/>
            <person name="Tunlid A."/>
            <person name="Henrissat B."/>
            <person name="Grigoriev I.V."/>
            <person name="Hibbett D.S."/>
            <person name="Martin F."/>
            <person name="Nordberg H.P."/>
            <person name="Cantor M.N."/>
            <person name="Hua S.X."/>
        </authorList>
    </citation>
    <scope>NUCLEOTIDE SEQUENCE [LARGE SCALE GENOMIC DNA]</scope>
    <source>
        <strain evidence="1 2">UH-Slu-Lm8-n1</strain>
    </source>
</reference>
<organism evidence="1 2">
    <name type="scientific">Suillus luteus UH-Slu-Lm8-n1</name>
    <dbReference type="NCBI Taxonomy" id="930992"/>
    <lineage>
        <taxon>Eukaryota</taxon>
        <taxon>Fungi</taxon>
        <taxon>Dikarya</taxon>
        <taxon>Basidiomycota</taxon>
        <taxon>Agaricomycotina</taxon>
        <taxon>Agaricomycetes</taxon>
        <taxon>Agaricomycetidae</taxon>
        <taxon>Boletales</taxon>
        <taxon>Suillineae</taxon>
        <taxon>Suillaceae</taxon>
        <taxon>Suillus</taxon>
    </lineage>
</organism>
<reference evidence="2" key="2">
    <citation type="submission" date="2015-01" db="EMBL/GenBank/DDBJ databases">
        <title>Evolutionary Origins and Diversification of the Mycorrhizal Mutualists.</title>
        <authorList>
            <consortium name="DOE Joint Genome Institute"/>
            <consortium name="Mycorrhizal Genomics Consortium"/>
            <person name="Kohler A."/>
            <person name="Kuo A."/>
            <person name="Nagy L.G."/>
            <person name="Floudas D."/>
            <person name="Copeland A."/>
            <person name="Barry K.W."/>
            <person name="Cichocki N."/>
            <person name="Veneault-Fourrey C."/>
            <person name="LaButti K."/>
            <person name="Lindquist E.A."/>
            <person name="Lipzen A."/>
            <person name="Lundell T."/>
            <person name="Morin E."/>
            <person name="Murat C."/>
            <person name="Riley R."/>
            <person name="Ohm R."/>
            <person name="Sun H."/>
            <person name="Tunlid A."/>
            <person name="Henrissat B."/>
            <person name="Grigoriev I.V."/>
            <person name="Hibbett D.S."/>
            <person name="Martin F."/>
        </authorList>
    </citation>
    <scope>NUCLEOTIDE SEQUENCE [LARGE SCALE GENOMIC DNA]</scope>
    <source>
        <strain evidence="2">UH-Slu-Lm8-n1</strain>
    </source>
</reference>
<keyword evidence="2" id="KW-1185">Reference proteome</keyword>
<evidence type="ECO:0000313" key="1">
    <source>
        <dbReference type="EMBL" id="KIK45402.1"/>
    </source>
</evidence>
<proteinExistence type="predicted"/>
<evidence type="ECO:0000313" key="2">
    <source>
        <dbReference type="Proteomes" id="UP000054485"/>
    </source>
</evidence>
<sequence length="110" mass="12486">MYNSMTRIRRPTSLQFWKLIGVSHLAECPPSQWFRAKFPLSTGVSLPLSSSQVRCDKRLCEQPKSVYQGCVCSSIKCIELVIGFAMSEVQENDPHAAVNCKFIIIRSYLQ</sequence>
<dbReference type="HOGENOM" id="CLU_2172750_0_0_1"/>
<dbReference type="AlphaFoldDB" id="A0A0D0BH09"/>
<dbReference type="Proteomes" id="UP000054485">
    <property type="component" value="Unassembled WGS sequence"/>
</dbReference>
<dbReference type="InParanoid" id="A0A0D0BH09"/>
<protein>
    <submittedName>
        <fullName evidence="1">Unplaced genomic scaffold CY34scaffold_42, whole genome shotgun sequence</fullName>
    </submittedName>
</protein>
<dbReference type="EMBL" id="KN835173">
    <property type="protein sequence ID" value="KIK45402.1"/>
    <property type="molecule type" value="Genomic_DNA"/>
</dbReference>
<name>A0A0D0BH09_9AGAM</name>